<evidence type="ECO:0000313" key="1">
    <source>
        <dbReference type="EMBL" id="CAH8243961.1"/>
    </source>
</evidence>
<dbReference type="EMBL" id="CALYLO010000001">
    <property type="protein sequence ID" value="CAH8243961.1"/>
    <property type="molecule type" value="Genomic_DNA"/>
</dbReference>
<comment type="caution">
    <text evidence="1">The sequence shown here is derived from an EMBL/GenBank/DDBJ whole genome shotgun (WGS) entry which is preliminary data.</text>
</comment>
<reference evidence="1" key="1">
    <citation type="submission" date="2022-06" db="EMBL/GenBank/DDBJ databases">
        <authorList>
            <person name="Dietemann V."/>
            <person name="Ory F."/>
            <person name="Dainat B."/>
            <person name="Oberhansli S."/>
        </authorList>
    </citation>
    <scope>NUCLEOTIDE SEQUENCE</scope>
    <source>
        <strain evidence="1">Ena-SAMPLE-TAB-26-04-2022-14:26:32:270-5432</strain>
    </source>
</reference>
<protein>
    <recommendedName>
        <fullName evidence="3">Secreted protein</fullName>
    </recommendedName>
</protein>
<evidence type="ECO:0000313" key="2">
    <source>
        <dbReference type="Proteomes" id="UP001154322"/>
    </source>
</evidence>
<accession>A0ABM9FXL3</accession>
<dbReference type="Proteomes" id="UP001154322">
    <property type="component" value="Unassembled WGS sequence"/>
</dbReference>
<evidence type="ECO:0008006" key="3">
    <source>
        <dbReference type="Google" id="ProtNLM"/>
    </source>
</evidence>
<sequence>MLTAIRCLLAFTLTVTPPMCNIIWGVYNKEAYILDVIYTKVANGDFRARRREGSF</sequence>
<gene>
    <name evidence="1" type="ORF">WJ0W_001200</name>
</gene>
<name>A0ABM9FXL3_9BACL</name>
<keyword evidence="2" id="KW-1185">Reference proteome</keyword>
<organism evidence="1 2">
    <name type="scientific">Paenibacillus melissococcoides</name>
    <dbReference type="NCBI Taxonomy" id="2912268"/>
    <lineage>
        <taxon>Bacteria</taxon>
        <taxon>Bacillati</taxon>
        <taxon>Bacillota</taxon>
        <taxon>Bacilli</taxon>
        <taxon>Bacillales</taxon>
        <taxon>Paenibacillaceae</taxon>
        <taxon>Paenibacillus</taxon>
    </lineage>
</organism>
<proteinExistence type="predicted"/>